<sequence>MDNKQAYQEKLEAKLDEWHADIDKLRAKAEGAQADAKLTYEKNLKDLKEHRDKLEKELEKLRDTQTAAWHDIKRGADEAWDSMSKAMKDAYKRFT</sequence>
<name>A0A1Y5RKM8_9RHOB</name>
<dbReference type="AlphaFoldDB" id="A0A1Y5RKM8"/>
<dbReference type="OrthoDB" id="9813316at2"/>
<reference evidence="2 3" key="1">
    <citation type="submission" date="2017-03" db="EMBL/GenBank/DDBJ databases">
        <authorList>
            <person name="Afonso C.L."/>
            <person name="Miller P.J."/>
            <person name="Scott M.A."/>
            <person name="Spackman E."/>
            <person name="Goraichik I."/>
            <person name="Dimitrov K.M."/>
            <person name="Suarez D.L."/>
            <person name="Swayne D.E."/>
        </authorList>
    </citation>
    <scope>NUCLEOTIDE SEQUENCE [LARGE SCALE GENOMIC DNA]</scope>
    <source>
        <strain evidence="2 3">CECT 8287</strain>
    </source>
</reference>
<evidence type="ECO:0000256" key="1">
    <source>
        <dbReference type="SAM" id="Coils"/>
    </source>
</evidence>
<evidence type="ECO:0000313" key="3">
    <source>
        <dbReference type="Proteomes" id="UP000193827"/>
    </source>
</evidence>
<protein>
    <recommendedName>
        <fullName evidence="4">Coiled coil domain-containing protein</fullName>
    </recommendedName>
</protein>
<proteinExistence type="predicted"/>
<dbReference type="EMBL" id="FWFL01000002">
    <property type="protein sequence ID" value="SLN19745.1"/>
    <property type="molecule type" value="Genomic_DNA"/>
</dbReference>
<gene>
    <name evidence="2" type="ORF">PEL8287_00810</name>
</gene>
<evidence type="ECO:0000313" key="2">
    <source>
        <dbReference type="EMBL" id="SLN19745.1"/>
    </source>
</evidence>
<accession>A0A1Y5RKM8</accession>
<evidence type="ECO:0008006" key="4">
    <source>
        <dbReference type="Google" id="ProtNLM"/>
    </source>
</evidence>
<feature type="coiled-coil region" evidence="1">
    <location>
        <begin position="8"/>
        <end position="67"/>
    </location>
</feature>
<keyword evidence="3" id="KW-1185">Reference proteome</keyword>
<dbReference type="Proteomes" id="UP000193827">
    <property type="component" value="Unassembled WGS sequence"/>
</dbReference>
<dbReference type="RefSeq" id="WP_085891469.1">
    <property type="nucleotide sequence ID" value="NZ_FWFL01000002.1"/>
</dbReference>
<dbReference type="SUPFAM" id="SSF46579">
    <property type="entry name" value="Prefoldin"/>
    <property type="match status" value="1"/>
</dbReference>
<organism evidence="2 3">
    <name type="scientific">Roseovarius litorisediminis</name>
    <dbReference type="NCBI Taxonomy" id="1312363"/>
    <lineage>
        <taxon>Bacteria</taxon>
        <taxon>Pseudomonadati</taxon>
        <taxon>Pseudomonadota</taxon>
        <taxon>Alphaproteobacteria</taxon>
        <taxon>Rhodobacterales</taxon>
        <taxon>Roseobacteraceae</taxon>
        <taxon>Roseovarius</taxon>
    </lineage>
</organism>
<keyword evidence="1" id="KW-0175">Coiled coil</keyword>